<dbReference type="InterPro" id="IPR038299">
    <property type="entry name" value="DAO_C_sf"/>
</dbReference>
<protein>
    <submittedName>
        <fullName evidence="9">Glycerol-3-phosphate dehydrogenase/oxidase</fullName>
    </submittedName>
</protein>
<feature type="domain" description="Alpha-glycerophosphate oxidase C-terminal" evidence="8">
    <location>
        <begin position="406"/>
        <end position="526"/>
    </location>
</feature>
<evidence type="ECO:0000256" key="6">
    <source>
        <dbReference type="SAM" id="MobiDB-lite"/>
    </source>
</evidence>
<feature type="domain" description="FAD dependent oxidoreductase" evidence="7">
    <location>
        <begin position="18"/>
        <end position="349"/>
    </location>
</feature>
<keyword evidence="10" id="KW-1185">Reference proteome</keyword>
<dbReference type="RefSeq" id="WP_141164492.1">
    <property type="nucleotide sequence ID" value="NZ_VHQG01000004.1"/>
</dbReference>
<comment type="caution">
    <text evidence="9">The sequence shown here is derived from an EMBL/GenBank/DDBJ whole genome shotgun (WGS) entry which is preliminary data.</text>
</comment>
<dbReference type="AlphaFoldDB" id="A0A506XQB9"/>
<dbReference type="PRINTS" id="PR01001">
    <property type="entry name" value="FADG3PDH"/>
</dbReference>
<keyword evidence="5" id="KW-0560">Oxidoreductase</keyword>
<comment type="similarity">
    <text evidence="2">Belongs to the FAD-dependent glycerol-3-phosphate dehydrogenase family.</text>
</comment>
<reference evidence="9 10" key="1">
    <citation type="submission" date="2019-06" db="EMBL/GenBank/DDBJ databases">
        <authorList>
            <person name="Li F."/>
        </authorList>
    </citation>
    <scope>NUCLEOTIDE SEQUENCE [LARGE SCALE GENOMIC DNA]</scope>
    <source>
        <strain evidence="9 10">10F1D-1</strain>
    </source>
</reference>
<dbReference type="GO" id="GO:0046168">
    <property type="term" value="P:glycerol-3-phosphate catabolic process"/>
    <property type="evidence" value="ECO:0007669"/>
    <property type="project" value="TreeGrafter"/>
</dbReference>
<dbReference type="InterPro" id="IPR006076">
    <property type="entry name" value="FAD-dep_OxRdtase"/>
</dbReference>
<proteinExistence type="inferred from homology"/>
<dbReference type="EMBL" id="VHQG01000004">
    <property type="protein sequence ID" value="TPW74861.1"/>
    <property type="molecule type" value="Genomic_DNA"/>
</dbReference>
<dbReference type="PANTHER" id="PTHR11985:SF15">
    <property type="entry name" value="GLYCEROL-3-PHOSPHATE DEHYDROGENASE, MITOCHONDRIAL"/>
    <property type="match status" value="1"/>
</dbReference>
<keyword evidence="3" id="KW-0285">Flavoprotein</keyword>
<evidence type="ECO:0000256" key="4">
    <source>
        <dbReference type="ARBA" id="ARBA00022827"/>
    </source>
</evidence>
<name>A0A506XQB9_9MICO</name>
<evidence type="ECO:0000256" key="1">
    <source>
        <dbReference type="ARBA" id="ARBA00001974"/>
    </source>
</evidence>
<dbReference type="GO" id="GO:0004368">
    <property type="term" value="F:glycerol-3-phosphate dehydrogenase (quinone) activity"/>
    <property type="evidence" value="ECO:0007669"/>
    <property type="project" value="InterPro"/>
</dbReference>
<evidence type="ECO:0000256" key="2">
    <source>
        <dbReference type="ARBA" id="ARBA00007330"/>
    </source>
</evidence>
<keyword evidence="4" id="KW-0274">FAD</keyword>
<evidence type="ECO:0000313" key="10">
    <source>
        <dbReference type="Proteomes" id="UP000316252"/>
    </source>
</evidence>
<dbReference type="Pfam" id="PF16901">
    <property type="entry name" value="DAO_C"/>
    <property type="match status" value="1"/>
</dbReference>
<evidence type="ECO:0000256" key="5">
    <source>
        <dbReference type="ARBA" id="ARBA00023002"/>
    </source>
</evidence>
<dbReference type="Gene3D" id="3.50.50.60">
    <property type="entry name" value="FAD/NAD(P)-binding domain"/>
    <property type="match status" value="1"/>
</dbReference>
<feature type="region of interest" description="Disordered" evidence="6">
    <location>
        <begin position="550"/>
        <end position="580"/>
    </location>
</feature>
<dbReference type="InterPro" id="IPR031656">
    <property type="entry name" value="DAO_C"/>
</dbReference>
<dbReference type="Gene3D" id="3.30.9.10">
    <property type="entry name" value="D-Amino Acid Oxidase, subunit A, domain 2"/>
    <property type="match status" value="1"/>
</dbReference>
<dbReference type="InterPro" id="IPR000447">
    <property type="entry name" value="G3P_DH_FAD-dep"/>
</dbReference>
<evidence type="ECO:0000313" key="9">
    <source>
        <dbReference type="EMBL" id="TPW74861.1"/>
    </source>
</evidence>
<gene>
    <name evidence="9" type="ORF">FJ657_14930</name>
</gene>
<dbReference type="SUPFAM" id="SSF51905">
    <property type="entry name" value="FAD/NAD(P)-binding domain"/>
    <property type="match status" value="1"/>
</dbReference>
<dbReference type="PANTHER" id="PTHR11985">
    <property type="entry name" value="GLYCEROL-3-PHOSPHATE DEHYDROGENASE"/>
    <property type="match status" value="1"/>
</dbReference>
<evidence type="ECO:0000259" key="7">
    <source>
        <dbReference type="Pfam" id="PF01266"/>
    </source>
</evidence>
<evidence type="ECO:0000259" key="8">
    <source>
        <dbReference type="Pfam" id="PF16901"/>
    </source>
</evidence>
<sequence length="580" mass="60957">MNAFARAGAERLTAETYDLLVVGGGINGVAIARDAALRGLRTALIERGDFAIGTSSWNSRLIHGGLRYLEHGEIPLVYESLHDRERLLRIAPHLVQPLEFVVPLYQHNHLPGWMFRAGVLLFDVLSTGKSVPGHRGMNLKSVAAELPGLSRDGLGGAVHYYDGQVDFPERLVLETVLSAARAGADVANYVEAVAITRGADGRTVTGVTARDIHADQTFDISAKVVVNAAGPWVDDLGEAVGLGRQIGGTTGTHIVVDAFPGAPDACIYFEARADNRAILVIPWNGRYLIGTTDDRFEGDPGEVRGTVEEAAYLISETNLLIPEAALTVDDVLFSYTGVRPLPYRPGVKPGAIPRSHLLVTHPEAPQLVSVVGGKLTPHLSLGRQTVDIVAKLLKRTLGTSPAAGQQLPGAFAGAWDDAASAAAAVRASLPWRGAVAARLVKVYGARAAEIAALAASDPALAETIGEGRSEIPVAEVVFAIREEGATTLTDIVQRRTMVGLEPGLGLDVEHAVARAAAEELGWDDDRVAREIAEHHVYVTRLQGGVARYASAPAANDPGPGATGGSTDGATSKNDPASAAA</sequence>
<dbReference type="OrthoDB" id="9766796at2"/>
<dbReference type="Gene3D" id="1.10.8.870">
    <property type="entry name" value="Alpha-glycerophosphate oxidase, cap domain"/>
    <property type="match status" value="1"/>
</dbReference>
<dbReference type="Proteomes" id="UP000316252">
    <property type="component" value="Unassembled WGS sequence"/>
</dbReference>
<comment type="cofactor">
    <cofactor evidence="1">
        <name>FAD</name>
        <dbReference type="ChEBI" id="CHEBI:57692"/>
    </cofactor>
</comment>
<dbReference type="InterPro" id="IPR036188">
    <property type="entry name" value="FAD/NAD-bd_sf"/>
</dbReference>
<evidence type="ECO:0000256" key="3">
    <source>
        <dbReference type="ARBA" id="ARBA00022630"/>
    </source>
</evidence>
<dbReference type="Pfam" id="PF01266">
    <property type="entry name" value="DAO"/>
    <property type="match status" value="1"/>
</dbReference>
<organism evidence="9 10">
    <name type="scientific">Schumannella soli</name>
    <dbReference type="NCBI Taxonomy" id="2590779"/>
    <lineage>
        <taxon>Bacteria</taxon>
        <taxon>Bacillati</taxon>
        <taxon>Actinomycetota</taxon>
        <taxon>Actinomycetes</taxon>
        <taxon>Micrococcales</taxon>
        <taxon>Microbacteriaceae</taxon>
        <taxon>Schumannella</taxon>
    </lineage>
</organism>
<accession>A0A506XQB9</accession>